<accession>A0A1D1VVW0</accession>
<organism evidence="2 3">
    <name type="scientific">Ramazzottius varieornatus</name>
    <name type="common">Water bear</name>
    <name type="synonym">Tardigrade</name>
    <dbReference type="NCBI Taxonomy" id="947166"/>
    <lineage>
        <taxon>Eukaryota</taxon>
        <taxon>Metazoa</taxon>
        <taxon>Ecdysozoa</taxon>
        <taxon>Tardigrada</taxon>
        <taxon>Eutardigrada</taxon>
        <taxon>Parachela</taxon>
        <taxon>Hypsibioidea</taxon>
        <taxon>Ramazzottiidae</taxon>
        <taxon>Ramazzottius</taxon>
    </lineage>
</organism>
<evidence type="ECO:0000313" key="2">
    <source>
        <dbReference type="EMBL" id="GAV04383.1"/>
    </source>
</evidence>
<name>A0A1D1VVW0_RAMVA</name>
<reference evidence="2 3" key="1">
    <citation type="journal article" date="2016" name="Nat. Commun.">
        <title>Extremotolerant tardigrade genome and improved radiotolerance of human cultured cells by tardigrade-unique protein.</title>
        <authorList>
            <person name="Hashimoto T."/>
            <person name="Horikawa D.D."/>
            <person name="Saito Y."/>
            <person name="Kuwahara H."/>
            <person name="Kozuka-Hata H."/>
            <person name="Shin-I T."/>
            <person name="Minakuchi Y."/>
            <person name="Ohishi K."/>
            <person name="Motoyama A."/>
            <person name="Aizu T."/>
            <person name="Enomoto A."/>
            <person name="Kondo K."/>
            <person name="Tanaka S."/>
            <person name="Hara Y."/>
            <person name="Koshikawa S."/>
            <person name="Sagara H."/>
            <person name="Miura T."/>
            <person name="Yokobori S."/>
            <person name="Miyagawa K."/>
            <person name="Suzuki Y."/>
            <person name="Kubo T."/>
            <person name="Oyama M."/>
            <person name="Kohara Y."/>
            <person name="Fujiyama A."/>
            <person name="Arakawa K."/>
            <person name="Katayama T."/>
            <person name="Toyoda A."/>
            <person name="Kunieda T."/>
        </authorList>
    </citation>
    <scope>NUCLEOTIDE SEQUENCE [LARGE SCALE GENOMIC DNA]</scope>
    <source>
        <strain evidence="2 3">YOKOZUNA-1</strain>
    </source>
</reference>
<dbReference type="InterPro" id="IPR026784">
    <property type="entry name" value="Coact_PPARg"/>
</dbReference>
<dbReference type="GO" id="GO:0005634">
    <property type="term" value="C:nucleus"/>
    <property type="evidence" value="ECO:0007669"/>
    <property type="project" value="TreeGrafter"/>
</dbReference>
<keyword evidence="3" id="KW-1185">Reference proteome</keyword>
<proteinExistence type="predicted"/>
<dbReference type="Proteomes" id="UP000186922">
    <property type="component" value="Unassembled WGS sequence"/>
</dbReference>
<dbReference type="EMBL" id="BDGG01000010">
    <property type="protein sequence ID" value="GAV04383.1"/>
    <property type="molecule type" value="Genomic_DNA"/>
</dbReference>
<dbReference type="PANTHER" id="PTHR15976:SF16">
    <property type="entry name" value="ASTEROID DOMAIN-CONTAINING PROTEIN"/>
    <property type="match status" value="1"/>
</dbReference>
<dbReference type="PANTHER" id="PTHR15976">
    <property type="entry name" value="CONSTITUTIVE COACTIVATOR OF PEROXISOME PROLIFERATOR-ACTIVATED RECEPTOR GAMMA"/>
    <property type="match status" value="1"/>
</dbReference>
<protein>
    <submittedName>
        <fullName evidence="2">Uncharacterized protein</fullName>
    </submittedName>
</protein>
<evidence type="ECO:0000256" key="1">
    <source>
        <dbReference type="SAM" id="MobiDB-lite"/>
    </source>
</evidence>
<feature type="region of interest" description="Disordered" evidence="1">
    <location>
        <begin position="1"/>
        <end position="36"/>
    </location>
</feature>
<sequence length="872" mass="99155">MSGKAVTKKEPFSGRFGKISSEQNGVPAKRTKLPESQPLHPPLTNLALIPYEIAWPLTKKACEDVIADVLRGKTSTIVVDAGTTKVQARLYGGYHPDWVTGGIWANSSAFISCINKFCKDKKFNFTVTFDSSIDVHNLDAWLARMEWEYESVKNLFAGQLETSPRSLTHPPGAFTKTPGDMWFAPTALQTSLRLICLSMGIKLECTLFEHEPEIIAVRDLKDPSSKSIMDEAGAFFTNSLEYMCYSDVTQTLYWGETLKLNMRGDRMTGKAIEASEVSKSLGVIRDSLDAGLLYYGTRYFKDESCNLDQVSGEELFDPTEDLHHEILAALTANDQKPAARLHTAVEIMQQVHKEGVNNKETMKIGESLLPSMEHLERCLKERTSLPPHFQHLTSSDIYDSDKVEDELQKLRKKASNLFFDIGKRLLEGRTWPTRKPYYERQSPDHPWERVEFPHQRRLKPEFREHLEKFHRSGNIHEWIGHLVFSEIPTIKIGYILADRGYRVCGWKEEPKSFFRDIRRRAYGLLFGTEQPDYTADANDISFMPQIREIFYSGMDVVQPISISREVANVTRSSEEMWGKRDRKGPGLHVLLHIVMGANCPNNWHEIFMDVPEYAWVPVIAIRYMLDRFAPMFREGYLDSIIATVASVVTTRISNPKREKLEMYDTTASDYELLIDATSITFASFFMSAVEHVIFANDVCCTVITSPNNTNPAMFFDGNVFHTALDRLAGAVNSPTQFETFLGHRNMQKQANFLKIRNCVLYQYRNQSVLQGLMQPMDDTVDALMRRNMISASHRPRQIARHKRLHDCEPEVIEVPQGNGQDNGFAMAQPGSSSFRFQAAPPVYQPQGGQPGLVPAFGCRYQDVPHNGGPRYY</sequence>
<comment type="caution">
    <text evidence="2">The sequence shown here is derived from an EMBL/GenBank/DDBJ whole genome shotgun (WGS) entry which is preliminary data.</text>
</comment>
<evidence type="ECO:0000313" key="3">
    <source>
        <dbReference type="Proteomes" id="UP000186922"/>
    </source>
</evidence>
<dbReference type="AlphaFoldDB" id="A0A1D1VVW0"/>
<gene>
    <name evidence="2" type="primary">RvY_14668</name>
    <name evidence="2" type="synonym">RvY_14668.1</name>
    <name evidence="2" type="ORF">RvY_14668-1</name>
</gene>
<dbReference type="OrthoDB" id="10061469at2759"/>